<feature type="compositionally biased region" description="Basic and acidic residues" evidence="1">
    <location>
        <begin position="586"/>
        <end position="619"/>
    </location>
</feature>
<feature type="compositionally biased region" description="Low complexity" evidence="1">
    <location>
        <begin position="693"/>
        <end position="707"/>
    </location>
</feature>
<keyword evidence="3" id="KW-1185">Reference proteome</keyword>
<feature type="compositionally biased region" description="Polar residues" evidence="1">
    <location>
        <begin position="1407"/>
        <end position="1418"/>
    </location>
</feature>
<feature type="compositionally biased region" description="Polar residues" evidence="1">
    <location>
        <begin position="563"/>
        <end position="574"/>
    </location>
</feature>
<feature type="compositionally biased region" description="Polar residues" evidence="1">
    <location>
        <begin position="815"/>
        <end position="828"/>
    </location>
</feature>
<feature type="compositionally biased region" description="Low complexity" evidence="1">
    <location>
        <begin position="733"/>
        <end position="744"/>
    </location>
</feature>
<evidence type="ECO:0000256" key="1">
    <source>
        <dbReference type="SAM" id="MobiDB-lite"/>
    </source>
</evidence>
<gene>
    <name evidence="2" type="ORF">LTR77_009219</name>
</gene>
<feature type="compositionally biased region" description="Pro residues" evidence="1">
    <location>
        <begin position="900"/>
        <end position="911"/>
    </location>
</feature>
<reference evidence="2 3" key="1">
    <citation type="submission" date="2023-08" db="EMBL/GenBank/DDBJ databases">
        <title>Black Yeasts Isolated from many extreme environments.</title>
        <authorList>
            <person name="Coleine C."/>
            <person name="Stajich J.E."/>
            <person name="Selbmann L."/>
        </authorList>
    </citation>
    <scope>NUCLEOTIDE SEQUENCE [LARGE SCALE GENOMIC DNA]</scope>
    <source>
        <strain evidence="2 3">CCFEE 5935</strain>
    </source>
</reference>
<feature type="compositionally biased region" description="Low complexity" evidence="1">
    <location>
        <begin position="298"/>
        <end position="311"/>
    </location>
</feature>
<feature type="region of interest" description="Disordered" evidence="1">
    <location>
        <begin position="1"/>
        <end position="33"/>
    </location>
</feature>
<feature type="compositionally biased region" description="Polar residues" evidence="1">
    <location>
        <begin position="1064"/>
        <end position="1077"/>
    </location>
</feature>
<proteinExistence type="predicted"/>
<feature type="region of interest" description="Disordered" evidence="1">
    <location>
        <begin position="170"/>
        <end position="1108"/>
    </location>
</feature>
<feature type="compositionally biased region" description="Basic and acidic residues" evidence="1">
    <location>
        <begin position="960"/>
        <end position="970"/>
    </location>
</feature>
<feature type="region of interest" description="Disordered" evidence="1">
    <location>
        <begin position="66"/>
        <end position="156"/>
    </location>
</feature>
<dbReference type="Proteomes" id="UP001337655">
    <property type="component" value="Unassembled WGS sequence"/>
</dbReference>
<evidence type="ECO:0000313" key="3">
    <source>
        <dbReference type="Proteomes" id="UP001337655"/>
    </source>
</evidence>
<feature type="compositionally biased region" description="Low complexity" evidence="1">
    <location>
        <begin position="1373"/>
        <end position="1385"/>
    </location>
</feature>
<feature type="compositionally biased region" description="Low complexity" evidence="1">
    <location>
        <begin position="344"/>
        <end position="360"/>
    </location>
</feature>
<feature type="compositionally biased region" description="Polar residues" evidence="1">
    <location>
        <begin position="781"/>
        <end position="806"/>
    </location>
</feature>
<name>A0AAV9P195_9PEZI</name>
<dbReference type="EMBL" id="JAVRRT010000017">
    <property type="protein sequence ID" value="KAK5165122.1"/>
    <property type="molecule type" value="Genomic_DNA"/>
</dbReference>
<feature type="compositionally biased region" description="Basic and acidic residues" evidence="1">
    <location>
        <begin position="426"/>
        <end position="442"/>
    </location>
</feature>
<feature type="compositionally biased region" description="Low complexity" evidence="1">
    <location>
        <begin position="944"/>
        <end position="959"/>
    </location>
</feature>
<feature type="region of interest" description="Disordered" evidence="1">
    <location>
        <begin position="1325"/>
        <end position="1418"/>
    </location>
</feature>
<dbReference type="RefSeq" id="XP_064655265.1">
    <property type="nucleotide sequence ID" value="XM_064806448.1"/>
</dbReference>
<feature type="compositionally biased region" description="Polar residues" evidence="1">
    <location>
        <begin position="997"/>
        <end position="1015"/>
    </location>
</feature>
<organism evidence="2 3">
    <name type="scientific">Saxophila tyrrhenica</name>
    <dbReference type="NCBI Taxonomy" id="1690608"/>
    <lineage>
        <taxon>Eukaryota</taxon>
        <taxon>Fungi</taxon>
        <taxon>Dikarya</taxon>
        <taxon>Ascomycota</taxon>
        <taxon>Pezizomycotina</taxon>
        <taxon>Dothideomycetes</taxon>
        <taxon>Dothideomycetidae</taxon>
        <taxon>Mycosphaerellales</taxon>
        <taxon>Extremaceae</taxon>
        <taxon>Saxophila</taxon>
    </lineage>
</organism>
<feature type="compositionally biased region" description="Polar residues" evidence="1">
    <location>
        <begin position="1042"/>
        <end position="1052"/>
    </location>
</feature>
<feature type="compositionally biased region" description="Basic and acidic residues" evidence="1">
    <location>
        <begin position="262"/>
        <end position="273"/>
    </location>
</feature>
<protein>
    <submittedName>
        <fullName evidence="2">Uncharacterized protein</fullName>
    </submittedName>
</protein>
<feature type="compositionally biased region" description="Polar residues" evidence="1">
    <location>
        <begin position="758"/>
        <end position="772"/>
    </location>
</feature>
<accession>A0AAV9P195</accession>
<feature type="compositionally biased region" description="Basic and acidic residues" evidence="1">
    <location>
        <begin position="983"/>
        <end position="996"/>
    </location>
</feature>
<feature type="compositionally biased region" description="Polar residues" evidence="1">
    <location>
        <begin position="13"/>
        <end position="33"/>
    </location>
</feature>
<feature type="compositionally biased region" description="Pro residues" evidence="1">
    <location>
        <begin position="372"/>
        <end position="385"/>
    </location>
</feature>
<comment type="caution">
    <text evidence="2">The sequence shown here is derived from an EMBL/GenBank/DDBJ whole genome shotgun (WGS) entry which is preliminary data.</text>
</comment>
<evidence type="ECO:0000313" key="2">
    <source>
        <dbReference type="EMBL" id="KAK5165122.1"/>
    </source>
</evidence>
<sequence length="1418" mass="150974">MSTSASAPVDVAANQTSIASAEQGATSTSIPQTNSELQATQSIYEHAVKNNGMNAVDAVAEPSAGEVTGAANPMNTAVPASSTSQTAQTDGSIDVSSGNRPNGVIDGSIDQGSVAEGSVDASVHSDTEGSRGDATETKKDEENHHTRTNSVKKPTTFSKVSISKNYLAKSAAAPQTAKSGDKPSPAGTPPTLQTARPRLIAKTGASARDGPKTRVGSEAASGPDASKVWNKNRPVQPPPPKQFTDEELKQQYGIHLATRLQTEGDGKDAKWADIDDDEDDWAPDAVVWMDGTKSTLTPQEAATPQPQQKPTSPQPPKPAEAVRPTLAAKRTTELGPAKTILKPGASAAAAQAKQNGAASATPADKSLKAQSPAPPMKSPWAPLPPMDKTSPINPPVQQQQPPQPRLATQDARAYGPPVPQQPAREIAADTFDRSWREGEGGARELFNSVSGRYEPVAEGRRSSIKPDSSMRKPSLLQRSSQSVTSPAEPSAAFQTRSSIQADGSWAGRRGSSVSHSSIPPGRRVSTSKGSDMSPAPERRTSTVVGHDMRSSPQMARAEPAQPNFPQQSAWQQQMPPRPEPGTEAEDPVKVQERVMREKRELAKKRRVEEEKREEAEKQARLKARLAQLEGAGKSRSERAAEAAAAVPAAKPSPPPATELSAEVTTPTAKAEDTRAQPSQPAQVAATVAPELEAQTLPAAPAKPQPKQTRSDDKLPSPLPPKPHFTNLPDRPNSSTEQQRQQSRSHLSPRANNRAPFQGQPSPYGQPTSSYSSPGDRKQHQFNRSPLPNNDTFSSSWPTTGLNSNVWGHSGIGNGTFESSSSFAPMQQTSALPPPPGMSRPSPSNRISPQSLAQGSQSPNMQQQTLQEPHRGFAPPGFEPRPESFANHARVNGTSPIPGLARPPHPPGPIGPPSRAQPQAAGQREDKLKAWNVAAESLPEQYRNAAEAAGKPKPAATTSAPRDDTIKETFKKTTIGSRLGGPRRYGETEFTVHDRQGSRSVQTHSPAPPHAQTQPTGPAPIASPSQQDPWAKAGESKVRLPDTSLSAAQGPTPSQQPPIGRPSTEKVQQTAVQQQTDHAVSAVPLMPVDTVPSPPPPEESSHPVHSGNISHPLVKLPLGKPKVKLPPAPASVVDQQQSVVMPQRPISNLAVPGGSRPLVMQTEWQARFNGLFNRTTVHTETPPSPPKTPPKMQSPALAVAASSRTVMDEMPAATGAMVSLPQAKKPTSREGFTIDDSADVISKPGIEHMFTEELSFGSKPKVSVPRHATYNEALYHQTGPFVMANTRNEFSVEANSIVPLEFRSVHRRHRDGIFIKIPALKVGNKFVRDSRSSRPANAQSDNRKSSGKFNNPKARDGAAVANTNQNNGRENEKNSSPAPTTNSNSAEDTRKKSSNWAKPSRGGGRRPQVQQAVAVNSGW</sequence>
<dbReference type="GeneID" id="89930551"/>
<feature type="compositionally biased region" description="Polar residues" evidence="1">
    <location>
        <begin position="476"/>
        <end position="501"/>
    </location>
</feature>
<feature type="compositionally biased region" description="Polar residues" evidence="1">
    <location>
        <begin position="73"/>
        <end position="100"/>
    </location>
</feature>
<feature type="compositionally biased region" description="Polar residues" evidence="1">
    <location>
        <begin position="844"/>
        <end position="866"/>
    </location>
</feature>
<feature type="compositionally biased region" description="Basic and acidic residues" evidence="1">
    <location>
        <begin position="123"/>
        <end position="145"/>
    </location>
</feature>